<dbReference type="Proteomes" id="UP000324222">
    <property type="component" value="Unassembled WGS sequence"/>
</dbReference>
<reference evidence="1 2" key="1">
    <citation type="submission" date="2019-05" db="EMBL/GenBank/DDBJ databases">
        <title>Another draft genome of Portunus trituberculatus and its Hox gene families provides insights of decapod evolution.</title>
        <authorList>
            <person name="Jeong J.-H."/>
            <person name="Song I."/>
            <person name="Kim S."/>
            <person name="Choi T."/>
            <person name="Kim D."/>
            <person name="Ryu S."/>
            <person name="Kim W."/>
        </authorList>
    </citation>
    <scope>NUCLEOTIDE SEQUENCE [LARGE SCALE GENOMIC DNA]</scope>
    <source>
        <tissue evidence="1">Muscle</tissue>
    </source>
</reference>
<evidence type="ECO:0000313" key="1">
    <source>
        <dbReference type="EMBL" id="MPC83062.1"/>
    </source>
</evidence>
<dbReference type="AlphaFoldDB" id="A0A5B7IGU1"/>
<name>A0A5B7IGU1_PORTR</name>
<organism evidence="1 2">
    <name type="scientific">Portunus trituberculatus</name>
    <name type="common">Swimming crab</name>
    <name type="synonym">Neptunus trituberculatus</name>
    <dbReference type="NCBI Taxonomy" id="210409"/>
    <lineage>
        <taxon>Eukaryota</taxon>
        <taxon>Metazoa</taxon>
        <taxon>Ecdysozoa</taxon>
        <taxon>Arthropoda</taxon>
        <taxon>Crustacea</taxon>
        <taxon>Multicrustacea</taxon>
        <taxon>Malacostraca</taxon>
        <taxon>Eumalacostraca</taxon>
        <taxon>Eucarida</taxon>
        <taxon>Decapoda</taxon>
        <taxon>Pleocyemata</taxon>
        <taxon>Brachyura</taxon>
        <taxon>Eubrachyura</taxon>
        <taxon>Portunoidea</taxon>
        <taxon>Portunidae</taxon>
        <taxon>Portuninae</taxon>
        <taxon>Portunus</taxon>
    </lineage>
</organism>
<dbReference type="EMBL" id="VSRR010061388">
    <property type="protein sequence ID" value="MPC83062.1"/>
    <property type="molecule type" value="Genomic_DNA"/>
</dbReference>
<protein>
    <submittedName>
        <fullName evidence="1">Uncharacterized protein</fullName>
    </submittedName>
</protein>
<keyword evidence="2" id="KW-1185">Reference proteome</keyword>
<proteinExistence type="predicted"/>
<gene>
    <name evidence="1" type="ORF">E2C01_077752</name>
</gene>
<comment type="caution">
    <text evidence="1">The sequence shown here is derived from an EMBL/GenBank/DDBJ whole genome shotgun (WGS) entry which is preliminary data.</text>
</comment>
<evidence type="ECO:0000313" key="2">
    <source>
        <dbReference type="Proteomes" id="UP000324222"/>
    </source>
</evidence>
<sequence>MSSSSSASPVHHGCCQSCHVYRSPAQTRTPTTHASLPEPSWRVVLDELVVLSAEVAKLSANTQPSLAQEVNFQASTSTRHHSPANFSGFVDDSSEEGGIMEVTHRGIVLLQNAKNLGLPDTVSGDTDDKIAGMVNFLFE</sequence>
<accession>A0A5B7IGU1</accession>